<keyword evidence="6 8" id="KW-0057">Aromatic amino acid biosynthesis</keyword>
<dbReference type="GO" id="GO:0005737">
    <property type="term" value="C:cytoplasm"/>
    <property type="evidence" value="ECO:0007669"/>
    <property type="project" value="TreeGrafter"/>
</dbReference>
<dbReference type="GO" id="GO:0042802">
    <property type="term" value="F:identical protein binding"/>
    <property type="evidence" value="ECO:0007669"/>
    <property type="project" value="UniProtKB-ARBA"/>
</dbReference>
<comment type="catalytic activity">
    <reaction evidence="7 8">
        <text>D-erythrose 4-phosphate + phosphoenolpyruvate + H2O = 7-phospho-2-dehydro-3-deoxy-D-arabino-heptonate + phosphate</text>
        <dbReference type="Rhea" id="RHEA:14717"/>
        <dbReference type="ChEBI" id="CHEBI:15377"/>
        <dbReference type="ChEBI" id="CHEBI:16897"/>
        <dbReference type="ChEBI" id="CHEBI:43474"/>
        <dbReference type="ChEBI" id="CHEBI:58394"/>
        <dbReference type="ChEBI" id="CHEBI:58702"/>
        <dbReference type="EC" id="2.5.1.54"/>
    </reaction>
</comment>
<dbReference type="PATRIC" id="fig|745411.4.peg.803"/>
<dbReference type="OrthoDB" id="9807331at2"/>
<dbReference type="PIRSF" id="PIRSF001361">
    <property type="entry name" value="DAHP_synthase"/>
    <property type="match status" value="1"/>
</dbReference>
<comment type="similarity">
    <text evidence="3 8">Belongs to the class-I DAHP synthase family.</text>
</comment>
<dbReference type="PANTHER" id="PTHR21225:SF10">
    <property type="entry name" value="PHOSPHO-2-DEHYDRO-3-DEOXYHEPTONATE ALDOLASE, TYR-SENSITIVE"/>
    <property type="match status" value="1"/>
</dbReference>
<dbReference type="Gene3D" id="3.20.20.70">
    <property type="entry name" value="Aldolase class I"/>
    <property type="match status" value="1"/>
</dbReference>
<dbReference type="GO" id="GO:0009073">
    <property type="term" value="P:aromatic amino acid family biosynthetic process"/>
    <property type="evidence" value="ECO:0007669"/>
    <property type="project" value="UniProtKB-KW"/>
</dbReference>
<dbReference type="InterPro" id="IPR006219">
    <property type="entry name" value="DAHP_synth_1"/>
</dbReference>
<dbReference type="STRING" id="745411.B3C1_04065"/>
<name>K2KHJ0_9GAMM</name>
<reference evidence="10 11" key="1">
    <citation type="journal article" date="2012" name="J. Bacteriol.">
        <title>Genome Sequence of Gallaecimonas xiamenensis Type Strain 3-C-1.</title>
        <authorList>
            <person name="Lai Q."/>
            <person name="Wang L."/>
            <person name="Wang W."/>
            <person name="Shao Z."/>
        </authorList>
    </citation>
    <scope>NUCLEOTIDE SEQUENCE [LARGE SCALE GENOMIC DNA]</scope>
    <source>
        <strain evidence="10 11">3-C-1</strain>
    </source>
</reference>
<evidence type="ECO:0000259" key="9">
    <source>
        <dbReference type="Pfam" id="PF00793"/>
    </source>
</evidence>
<dbReference type="AlphaFoldDB" id="K2KHJ0"/>
<dbReference type="eggNOG" id="COG0722">
    <property type="taxonomic scope" value="Bacteria"/>
</dbReference>
<feature type="domain" description="DAHP synthetase I/KDSA" evidence="9">
    <location>
        <begin position="42"/>
        <end position="338"/>
    </location>
</feature>
<comment type="pathway">
    <text evidence="2 8">Metabolic intermediate biosynthesis; chorismate biosynthesis; chorismate from D-erythrose 4-phosphate and phosphoenolpyruvate: step 1/7.</text>
</comment>
<comment type="function">
    <text evidence="1 8">Stereospecific condensation of phosphoenolpyruvate (PEP) and D-erythrose-4-phosphate (E4P) giving rise to 3-deoxy-D-arabino-heptulosonate-7-phosphate (DAHP).</text>
</comment>
<dbReference type="EC" id="2.5.1.54" evidence="8"/>
<dbReference type="EMBL" id="AMRI01000004">
    <property type="protein sequence ID" value="EKE76740.1"/>
    <property type="molecule type" value="Genomic_DNA"/>
</dbReference>
<evidence type="ECO:0000256" key="4">
    <source>
        <dbReference type="ARBA" id="ARBA00022605"/>
    </source>
</evidence>
<evidence type="ECO:0000256" key="6">
    <source>
        <dbReference type="ARBA" id="ARBA00023141"/>
    </source>
</evidence>
<dbReference type="NCBIfam" id="NF009395">
    <property type="entry name" value="PRK12755.1"/>
    <property type="match status" value="1"/>
</dbReference>
<dbReference type="GO" id="GO:0009423">
    <property type="term" value="P:chorismate biosynthetic process"/>
    <property type="evidence" value="ECO:0007669"/>
    <property type="project" value="UniProtKB-UniPathway"/>
</dbReference>
<gene>
    <name evidence="10" type="ORF">B3C1_04065</name>
</gene>
<evidence type="ECO:0000256" key="1">
    <source>
        <dbReference type="ARBA" id="ARBA00003726"/>
    </source>
</evidence>
<dbReference type="PANTHER" id="PTHR21225">
    <property type="entry name" value="PHOSPHO-2-DEHYDRO-3-DEOXYHEPTONATE ALDOLASE DAHP SYNTHETASE"/>
    <property type="match status" value="1"/>
</dbReference>
<keyword evidence="11" id="KW-1185">Reference proteome</keyword>
<dbReference type="RefSeq" id="WP_008483098.1">
    <property type="nucleotide sequence ID" value="NZ_AMRI01000004.1"/>
</dbReference>
<dbReference type="Proteomes" id="UP000006755">
    <property type="component" value="Unassembled WGS sequence"/>
</dbReference>
<dbReference type="Pfam" id="PF00793">
    <property type="entry name" value="DAHP_synth_1"/>
    <property type="match status" value="1"/>
</dbReference>
<dbReference type="GO" id="GO:0003849">
    <property type="term" value="F:3-deoxy-7-phosphoheptulonate synthase activity"/>
    <property type="evidence" value="ECO:0007669"/>
    <property type="project" value="UniProtKB-EC"/>
</dbReference>
<evidence type="ECO:0000256" key="3">
    <source>
        <dbReference type="ARBA" id="ARBA00007985"/>
    </source>
</evidence>
<organism evidence="10 11">
    <name type="scientific">Gallaecimonas xiamenensis 3-C-1</name>
    <dbReference type="NCBI Taxonomy" id="745411"/>
    <lineage>
        <taxon>Bacteria</taxon>
        <taxon>Pseudomonadati</taxon>
        <taxon>Pseudomonadota</taxon>
        <taxon>Gammaproteobacteria</taxon>
        <taxon>Enterobacterales</taxon>
        <taxon>Gallaecimonadaceae</taxon>
        <taxon>Gallaecimonas</taxon>
    </lineage>
</organism>
<evidence type="ECO:0000313" key="11">
    <source>
        <dbReference type="Proteomes" id="UP000006755"/>
    </source>
</evidence>
<evidence type="ECO:0000256" key="7">
    <source>
        <dbReference type="ARBA" id="ARBA00047508"/>
    </source>
</evidence>
<dbReference type="NCBIfam" id="TIGR00034">
    <property type="entry name" value="aroFGH"/>
    <property type="match status" value="1"/>
</dbReference>
<sequence>MQKDALNNVHIRGEQVLVSPLELKAQIPVSSASLARIADARQAIADMIHGRDDRLLVVCGPCSIHDLEAAKAYATRLKALHDQYQDRLYIVMRVYFEKPRTTVGWKGLINDPHLDGSFDLETGLRLARELLVWLADLGLPVATEALDPISPQYLADLFAWSAIGARTTESQTHREMASGLSMPVGFKNGTDGSLSTAVNALQAASQPHCFMGINQGGQVAVLQTEGNPDGHVILRGGAKPNYDDASVKEALQNLQKSGLNEAIMVDCSHANSGKDHRRQPLVAREVLHQRQNGQKALMGMMLESNLVEGAQSAGPRDSLVYGQSITDACMGWDTTANLLAELFEGMQAVEEAC</sequence>
<proteinExistence type="inferred from homology"/>
<dbReference type="InterPro" id="IPR006218">
    <property type="entry name" value="DAHP1/KDSA"/>
</dbReference>
<protein>
    <recommendedName>
        <fullName evidence="8">Phospho-2-dehydro-3-deoxyheptonate aldolase</fullName>
        <ecNumber evidence="8">2.5.1.54</ecNumber>
    </recommendedName>
</protein>
<dbReference type="UniPathway" id="UPA00053">
    <property type="reaction ID" value="UER00084"/>
</dbReference>
<accession>K2KHJ0</accession>
<evidence type="ECO:0000313" key="10">
    <source>
        <dbReference type="EMBL" id="EKE76740.1"/>
    </source>
</evidence>
<keyword evidence="5 8" id="KW-0808">Transferase</keyword>
<comment type="caution">
    <text evidence="10">The sequence shown here is derived from an EMBL/GenBank/DDBJ whole genome shotgun (WGS) entry which is preliminary data.</text>
</comment>
<evidence type="ECO:0000256" key="8">
    <source>
        <dbReference type="PIRNR" id="PIRNR001361"/>
    </source>
</evidence>
<dbReference type="NCBIfam" id="NF009396">
    <property type="entry name" value="PRK12756.1"/>
    <property type="match status" value="1"/>
</dbReference>
<evidence type="ECO:0000256" key="5">
    <source>
        <dbReference type="ARBA" id="ARBA00022679"/>
    </source>
</evidence>
<keyword evidence="4 8" id="KW-0028">Amino-acid biosynthesis</keyword>
<dbReference type="GO" id="GO:0008652">
    <property type="term" value="P:amino acid biosynthetic process"/>
    <property type="evidence" value="ECO:0007669"/>
    <property type="project" value="UniProtKB-KW"/>
</dbReference>
<evidence type="ECO:0000256" key="2">
    <source>
        <dbReference type="ARBA" id="ARBA00004688"/>
    </source>
</evidence>
<dbReference type="InterPro" id="IPR013785">
    <property type="entry name" value="Aldolase_TIM"/>
</dbReference>
<dbReference type="FunFam" id="3.20.20.70:FF:000005">
    <property type="entry name" value="Phospho-2-dehydro-3-deoxyheptonate aldolase"/>
    <property type="match status" value="1"/>
</dbReference>
<dbReference type="SUPFAM" id="SSF51569">
    <property type="entry name" value="Aldolase"/>
    <property type="match status" value="1"/>
</dbReference>